<sequence length="78" mass="8591">METLMGFGRGLAAIEHGCLEEELRAVAKRGLRERTPLTRGLLRGFLKCADQDTRPWGGSLAARKHRQDREGDVACPGT</sequence>
<evidence type="ECO:0000313" key="3">
    <source>
        <dbReference type="Proteomes" id="UP001066276"/>
    </source>
</evidence>
<name>A0AAV7SZR1_PLEWA</name>
<feature type="region of interest" description="Disordered" evidence="1">
    <location>
        <begin position="57"/>
        <end position="78"/>
    </location>
</feature>
<gene>
    <name evidence="2" type="ORF">NDU88_001299</name>
</gene>
<dbReference type="AlphaFoldDB" id="A0AAV7SZR1"/>
<proteinExistence type="predicted"/>
<accession>A0AAV7SZR1</accession>
<dbReference type="EMBL" id="JANPWB010000007">
    <property type="protein sequence ID" value="KAJ1169406.1"/>
    <property type="molecule type" value="Genomic_DNA"/>
</dbReference>
<organism evidence="2 3">
    <name type="scientific">Pleurodeles waltl</name>
    <name type="common">Iberian ribbed newt</name>
    <dbReference type="NCBI Taxonomy" id="8319"/>
    <lineage>
        <taxon>Eukaryota</taxon>
        <taxon>Metazoa</taxon>
        <taxon>Chordata</taxon>
        <taxon>Craniata</taxon>
        <taxon>Vertebrata</taxon>
        <taxon>Euteleostomi</taxon>
        <taxon>Amphibia</taxon>
        <taxon>Batrachia</taxon>
        <taxon>Caudata</taxon>
        <taxon>Salamandroidea</taxon>
        <taxon>Salamandridae</taxon>
        <taxon>Pleurodelinae</taxon>
        <taxon>Pleurodeles</taxon>
    </lineage>
</organism>
<evidence type="ECO:0000256" key="1">
    <source>
        <dbReference type="SAM" id="MobiDB-lite"/>
    </source>
</evidence>
<keyword evidence="3" id="KW-1185">Reference proteome</keyword>
<protein>
    <submittedName>
        <fullName evidence="2">Uncharacterized protein</fullName>
    </submittedName>
</protein>
<reference evidence="2" key="1">
    <citation type="journal article" date="2022" name="bioRxiv">
        <title>Sequencing and chromosome-scale assembly of the giantPleurodeles waltlgenome.</title>
        <authorList>
            <person name="Brown T."/>
            <person name="Elewa A."/>
            <person name="Iarovenko S."/>
            <person name="Subramanian E."/>
            <person name="Araus A.J."/>
            <person name="Petzold A."/>
            <person name="Susuki M."/>
            <person name="Suzuki K.-i.T."/>
            <person name="Hayashi T."/>
            <person name="Toyoda A."/>
            <person name="Oliveira C."/>
            <person name="Osipova E."/>
            <person name="Leigh N.D."/>
            <person name="Simon A."/>
            <person name="Yun M.H."/>
        </authorList>
    </citation>
    <scope>NUCLEOTIDE SEQUENCE</scope>
    <source>
        <strain evidence="2">20211129_DDA</strain>
        <tissue evidence="2">Liver</tissue>
    </source>
</reference>
<dbReference type="Proteomes" id="UP001066276">
    <property type="component" value="Chromosome 4_1"/>
</dbReference>
<comment type="caution">
    <text evidence="2">The sequence shown here is derived from an EMBL/GenBank/DDBJ whole genome shotgun (WGS) entry which is preliminary data.</text>
</comment>
<evidence type="ECO:0000313" key="2">
    <source>
        <dbReference type="EMBL" id="KAJ1169406.1"/>
    </source>
</evidence>